<dbReference type="CDD" id="cd00504">
    <property type="entry name" value="GXGXG"/>
    <property type="match status" value="1"/>
</dbReference>
<dbReference type="AlphaFoldDB" id="A0A1J5U2Z4"/>
<reference evidence="2 3" key="1">
    <citation type="submission" date="2016-08" db="EMBL/GenBank/DDBJ databases">
        <title>New Insights into Marine Group III Euryarchaeota, from dark to light.</title>
        <authorList>
            <person name="Haro-Moreno J.M."/>
            <person name="Rodriguez-Valera F."/>
            <person name="Lopez-Garcia P."/>
            <person name="Moreira D."/>
            <person name="Martin-Cuadrado A.B."/>
        </authorList>
    </citation>
    <scope>NUCLEOTIDE SEQUENCE [LARGE SCALE GENOMIC DNA]</scope>
    <source>
        <strain evidence="2">CG-Epi2</strain>
    </source>
</reference>
<evidence type="ECO:0000259" key="1">
    <source>
        <dbReference type="Pfam" id="PF01493"/>
    </source>
</evidence>
<dbReference type="PANTHER" id="PTHR39673:SF5">
    <property type="entry name" value="TUNGSTEN-CONTAINING FORMYLMETHANOFURAN DEHYDROGENASE 2 SUBUNIT C"/>
    <property type="match status" value="1"/>
</dbReference>
<organism evidence="2 3">
    <name type="scientific">Marine Group III euryarchaeote CG-Epi2</name>
    <dbReference type="NCBI Taxonomy" id="1888996"/>
    <lineage>
        <taxon>Archaea</taxon>
        <taxon>Methanobacteriati</taxon>
        <taxon>Thermoplasmatota</taxon>
        <taxon>Thermoplasmata</taxon>
        <taxon>Candidatus Thermoprofundales</taxon>
    </lineage>
</organism>
<gene>
    <name evidence="2" type="ORF">BET99_00280</name>
</gene>
<name>A0A1J5U2Z4_9ARCH</name>
<accession>A0A1J5U2Z4</accession>
<dbReference type="Pfam" id="PF01493">
    <property type="entry name" value="GXGXG"/>
    <property type="match status" value="1"/>
</dbReference>
<dbReference type="EMBL" id="MIYZ01000001">
    <property type="protein sequence ID" value="OIR23133.1"/>
    <property type="molecule type" value="Genomic_DNA"/>
</dbReference>
<dbReference type="InterPro" id="IPR036485">
    <property type="entry name" value="Glu_synth_asu_C_sf"/>
</dbReference>
<dbReference type="InterPro" id="IPR002489">
    <property type="entry name" value="Glu_synth_asu_C"/>
</dbReference>
<sequence length="472" mass="50455">MTDSDNSWSPSIINKQLRKRLENHESAKVTNLDSQPCIAVNMHSGKNLTFDGDAGDNFGGMNNGSNIVLNGDAGRFVGNGMNNGEIIINGNCKEGVGHCQSGGTIVIQGSAENEAAPSMKGGDLIISGNVNGDLGTCMSGGNLIVCGDVLGNIGKIMTGGKIFISGKFDETDNLDVSNISPSDWKALQKTLQNHGVNPNGLNFRSISSNYKSMKPEKKENENSSITDTLILVQATLSRRPRTVGLDKIKMGLSIGKNKKEPLNLTIPLLWNGNNAPIYADWEINQESPSNLDSANVAIINLVPTDISRRLDMQRSTDLAFVVELIRQSTAKRIPIMVKLNAGEVENDMEMISKSGADGVILMSKNIPLEAAVTATRKIKSDLIILATCDSLDSENIAKIISLGASGMFLENNCSNKDLKEFGTKLANTVGSLGVGSLADLGPEHLRTDNQNTAAMTGVPLAGYESVLPMWRH</sequence>
<dbReference type="SUPFAM" id="SSF69336">
    <property type="entry name" value="Alpha subunit of glutamate synthase, C-terminal domain"/>
    <property type="match status" value="1"/>
</dbReference>
<comment type="caution">
    <text evidence="2">The sequence shown here is derived from an EMBL/GenBank/DDBJ whole genome shotgun (WGS) entry which is preliminary data.</text>
</comment>
<dbReference type="PANTHER" id="PTHR39673">
    <property type="entry name" value="TUNGSTEN FORMYLMETHANOFURAN DEHYDROGENASE, SUBUNIT C (FWDC)"/>
    <property type="match status" value="1"/>
</dbReference>
<dbReference type="Gene3D" id="2.160.20.60">
    <property type="entry name" value="Glutamate synthase, alpha subunit, C-terminal domain"/>
    <property type="match status" value="1"/>
</dbReference>
<proteinExistence type="predicted"/>
<dbReference type="GO" id="GO:0016491">
    <property type="term" value="F:oxidoreductase activity"/>
    <property type="evidence" value="ECO:0007669"/>
    <property type="project" value="InterPro"/>
</dbReference>
<evidence type="ECO:0000313" key="2">
    <source>
        <dbReference type="EMBL" id="OIR23133.1"/>
    </source>
</evidence>
<protein>
    <recommendedName>
        <fullName evidence="1">Glutamate synthase alpha subunit C-terminal domain-containing protein</fullName>
    </recommendedName>
</protein>
<dbReference type="Proteomes" id="UP000183615">
    <property type="component" value="Unassembled WGS sequence"/>
</dbReference>
<evidence type="ECO:0000313" key="3">
    <source>
        <dbReference type="Proteomes" id="UP000183615"/>
    </source>
</evidence>
<feature type="domain" description="Glutamate synthase alpha subunit C-terminal" evidence="1">
    <location>
        <begin position="47"/>
        <end position="170"/>
    </location>
</feature>